<keyword evidence="3" id="KW-1185">Reference proteome</keyword>
<dbReference type="EMBL" id="JAUSXK010000001">
    <property type="protein sequence ID" value="MDQ0642119.1"/>
    <property type="molecule type" value="Genomic_DNA"/>
</dbReference>
<organism evidence="2 3">
    <name type="scientific">Microbacterium murale</name>
    <dbReference type="NCBI Taxonomy" id="1081040"/>
    <lineage>
        <taxon>Bacteria</taxon>
        <taxon>Bacillati</taxon>
        <taxon>Actinomycetota</taxon>
        <taxon>Actinomycetes</taxon>
        <taxon>Micrococcales</taxon>
        <taxon>Microbacteriaceae</taxon>
        <taxon>Microbacterium</taxon>
    </lineage>
</organism>
<comment type="caution">
    <text evidence="2">The sequence shown here is derived from an EMBL/GenBank/DDBJ whole genome shotgun (WGS) entry which is preliminary data.</text>
</comment>
<evidence type="ECO:0000313" key="2">
    <source>
        <dbReference type="EMBL" id="MDQ0642119.1"/>
    </source>
</evidence>
<evidence type="ECO:0000256" key="1">
    <source>
        <dbReference type="SAM" id="MobiDB-lite"/>
    </source>
</evidence>
<dbReference type="RefSeq" id="WP_307357581.1">
    <property type="nucleotide sequence ID" value="NZ_JAUSXK010000001.1"/>
</dbReference>
<dbReference type="InterPro" id="IPR049762">
    <property type="entry name" value="PoNe_dom"/>
</dbReference>
<dbReference type="Proteomes" id="UP001239085">
    <property type="component" value="Unassembled WGS sequence"/>
</dbReference>
<feature type="region of interest" description="Disordered" evidence="1">
    <location>
        <begin position="442"/>
        <end position="559"/>
    </location>
</feature>
<feature type="compositionally biased region" description="Polar residues" evidence="1">
    <location>
        <begin position="512"/>
        <end position="522"/>
    </location>
</feature>
<name>A0ABU0P466_9MICO</name>
<proteinExistence type="predicted"/>
<reference evidence="2 3" key="1">
    <citation type="submission" date="2023-07" db="EMBL/GenBank/DDBJ databases">
        <title>Comparative genomics of wheat-associated soil bacteria to identify genetic determinants of phenazine resistance.</title>
        <authorList>
            <person name="Mouncey N."/>
        </authorList>
    </citation>
    <scope>NUCLEOTIDE SEQUENCE [LARGE SCALE GENOMIC DNA]</scope>
    <source>
        <strain evidence="2 3">W2I7</strain>
    </source>
</reference>
<dbReference type="CDD" id="cd20739">
    <property type="entry name" value="PoNe_DUF637"/>
    <property type="match status" value="1"/>
</dbReference>
<protein>
    <submittedName>
        <fullName evidence="2">Uncharacterized protein</fullName>
    </submittedName>
</protein>
<sequence length="829" mass="86271">MGGESTALVCTADDGLINPAGFPCKSADLDVEVINGAADNVAAIGTNVLAAAEDASTAWAGLKGPGVFETPDRDAVYALMDPAVEGATTMNGVTSRISAAIETYATALAGIKPDLQDLEVRAAEFRARALEGYEVSSWEADGFFGTLVSPGDWDETKEIGWQEHGPAVEKNQGYVDEYNAIIERISTAASACATAIQAELTMVCAAPPTVITAEALANTPEISTWGTGVEEDRNCTESVGHGFANFGTGLWNGVQSLGGFDPETGDHSWGLMGRSWLGVGDFLLSTVIITNPALAVVATQDDGPVGNFLEDRFNTAYTGWGSLVGWDHQAWMAGEDGWHKWKEDGVATGTETIANIGTFFIPVAGWAGGGAKVVLSGTRVGSFVVKVGTHVAEIAIPGGSHVVAATVRIVDLSANGLKGGWRGLIDVVRTADVHPSGLPGVINPAIDHAPIPPRTSVSDSLGLEHPPSGETPRVPGETPNSNPVTVHPDVDAGSPSGTHDPSGAPEPPSSPDPSNTEPSTTAPDGGPTHDNAGREYRFDANGNRHLENDPPHTYRDENGRLHDEKSNAYVHDPNKPDVNGLPIDDAVKGETDRGVQLDADSSVVHDGLLQDRTQLQSASDAATTHLNDLAKSAGVDPQALQGSSKSVREALGELQNSGQISTRQSQRLEAAADAARDAMTELKLGSERLGDHAAEAVSASRGETSIIDGGGASSGQFDHASLSGGSKPALNVYEAKGGGSTLGYRTVNGARVQQGTTAYLNEVLGLDSRVAAGLREYVARPDADPAIVSAIRNGTLDVHYRLVQARADGRIDVTDFVIDSSQIAIPGVR</sequence>
<accession>A0ABU0P466</accession>
<evidence type="ECO:0000313" key="3">
    <source>
        <dbReference type="Proteomes" id="UP001239085"/>
    </source>
</evidence>
<feature type="region of interest" description="Disordered" evidence="1">
    <location>
        <begin position="693"/>
        <end position="712"/>
    </location>
</feature>
<gene>
    <name evidence="2" type="ORF">QFZ46_000279</name>
</gene>
<feature type="compositionally biased region" description="Basic and acidic residues" evidence="1">
    <location>
        <begin position="531"/>
        <end position="559"/>
    </location>
</feature>